<dbReference type="GO" id="GO:0004674">
    <property type="term" value="F:protein serine/threonine kinase activity"/>
    <property type="evidence" value="ECO:0007669"/>
    <property type="project" value="UniProtKB-KW"/>
</dbReference>
<dbReference type="Gene3D" id="1.10.510.10">
    <property type="entry name" value="Transferase(Phosphotransferase) domain 1"/>
    <property type="match status" value="1"/>
</dbReference>
<dbReference type="EMBL" id="MNCJ02000318">
    <property type="protein sequence ID" value="KAF5812809.1"/>
    <property type="molecule type" value="Genomic_DNA"/>
</dbReference>
<dbReference type="STRING" id="4232.A0A251V4X5"/>
<keyword evidence="6" id="KW-0067">ATP-binding</keyword>
<dbReference type="InParanoid" id="A0A251V4X5"/>
<evidence type="ECO:0000313" key="11">
    <source>
        <dbReference type="EMBL" id="OTG30313.1"/>
    </source>
</evidence>
<comment type="catalytic activity">
    <reaction evidence="8">
        <text>L-seryl-[protein] + ATP = O-phospho-L-seryl-[protein] + ADP + H(+)</text>
        <dbReference type="Rhea" id="RHEA:17989"/>
        <dbReference type="Rhea" id="RHEA-COMP:9863"/>
        <dbReference type="Rhea" id="RHEA-COMP:11604"/>
        <dbReference type="ChEBI" id="CHEBI:15378"/>
        <dbReference type="ChEBI" id="CHEBI:29999"/>
        <dbReference type="ChEBI" id="CHEBI:30616"/>
        <dbReference type="ChEBI" id="CHEBI:83421"/>
        <dbReference type="ChEBI" id="CHEBI:456216"/>
        <dbReference type="EC" id="2.7.11.1"/>
    </reaction>
</comment>
<dbReference type="InterPro" id="IPR008271">
    <property type="entry name" value="Ser/Thr_kinase_AS"/>
</dbReference>
<evidence type="ECO:0000256" key="4">
    <source>
        <dbReference type="ARBA" id="ARBA00022741"/>
    </source>
</evidence>
<dbReference type="GO" id="GO:0005524">
    <property type="term" value="F:ATP binding"/>
    <property type="evidence" value="ECO:0007669"/>
    <property type="project" value="UniProtKB-KW"/>
</dbReference>
<dbReference type="PANTHER" id="PTHR27003">
    <property type="entry name" value="OS07G0166700 PROTEIN"/>
    <property type="match status" value="1"/>
</dbReference>
<dbReference type="AlphaFoldDB" id="A0A251V4X5"/>
<evidence type="ECO:0000256" key="6">
    <source>
        <dbReference type="ARBA" id="ARBA00022840"/>
    </source>
</evidence>
<keyword evidence="5" id="KW-0418">Kinase</keyword>
<evidence type="ECO:0000313" key="12">
    <source>
        <dbReference type="Proteomes" id="UP000215914"/>
    </source>
</evidence>
<dbReference type="FunFam" id="1.10.510.10:FF:001023">
    <property type="entry name" value="Os07g0541700 protein"/>
    <property type="match status" value="1"/>
</dbReference>
<evidence type="ECO:0000256" key="5">
    <source>
        <dbReference type="ARBA" id="ARBA00022777"/>
    </source>
</evidence>
<proteinExistence type="predicted"/>
<dbReference type="PROSITE" id="PS00108">
    <property type="entry name" value="PROTEIN_KINASE_ST"/>
    <property type="match status" value="1"/>
</dbReference>
<reference evidence="10 12" key="1">
    <citation type="journal article" date="2017" name="Nature">
        <title>The sunflower genome provides insights into oil metabolism, flowering and Asterid evolution.</title>
        <authorList>
            <person name="Badouin H."/>
            <person name="Gouzy J."/>
            <person name="Grassa C.J."/>
            <person name="Murat F."/>
            <person name="Staton S.E."/>
            <person name="Cottret L."/>
            <person name="Lelandais-Briere C."/>
            <person name="Owens G.L."/>
            <person name="Carrere S."/>
            <person name="Mayjonade B."/>
            <person name="Legrand L."/>
            <person name="Gill N."/>
            <person name="Kane N.C."/>
            <person name="Bowers J.E."/>
            <person name="Hubner S."/>
            <person name="Bellec A."/>
            <person name="Berard A."/>
            <person name="Berges H."/>
            <person name="Blanchet N."/>
            <person name="Boniface M.C."/>
            <person name="Brunel D."/>
            <person name="Catrice O."/>
            <person name="Chaidir N."/>
            <person name="Claudel C."/>
            <person name="Donnadieu C."/>
            <person name="Faraut T."/>
            <person name="Fievet G."/>
            <person name="Helmstetter N."/>
            <person name="King M."/>
            <person name="Knapp S.J."/>
            <person name="Lai Z."/>
            <person name="Le Paslier M.C."/>
            <person name="Lippi Y."/>
            <person name="Lorenzon L."/>
            <person name="Mandel J.R."/>
            <person name="Marage G."/>
            <person name="Marchand G."/>
            <person name="Marquand E."/>
            <person name="Bret-Mestries E."/>
            <person name="Morien E."/>
            <person name="Nambeesan S."/>
            <person name="Nguyen T."/>
            <person name="Pegot-Espagnet P."/>
            <person name="Pouilly N."/>
            <person name="Raftis F."/>
            <person name="Sallet E."/>
            <person name="Schiex T."/>
            <person name="Thomas J."/>
            <person name="Vandecasteele C."/>
            <person name="Vares D."/>
            <person name="Vear F."/>
            <person name="Vautrin S."/>
            <person name="Crespi M."/>
            <person name="Mangin B."/>
            <person name="Burke J.M."/>
            <person name="Salse J."/>
            <person name="Munos S."/>
            <person name="Vincourt P."/>
            <person name="Rieseberg L.H."/>
            <person name="Langlade N.B."/>
        </authorList>
    </citation>
    <scope>NUCLEOTIDE SEQUENCE [LARGE SCALE GENOMIC DNA]</scope>
    <source>
        <strain evidence="12">cv. SF193</strain>
        <tissue evidence="10">Leaves</tissue>
    </source>
</reference>
<dbReference type="GO" id="GO:0004714">
    <property type="term" value="F:transmembrane receptor protein tyrosine kinase activity"/>
    <property type="evidence" value="ECO:0007669"/>
    <property type="project" value="InterPro"/>
</dbReference>
<dbReference type="Pfam" id="PF07714">
    <property type="entry name" value="PK_Tyr_Ser-Thr"/>
    <property type="match status" value="1"/>
</dbReference>
<keyword evidence="2" id="KW-0723">Serine/threonine-protein kinase</keyword>
<evidence type="ECO:0000259" key="9">
    <source>
        <dbReference type="PROSITE" id="PS50011"/>
    </source>
</evidence>
<dbReference type="EMBL" id="CM007892">
    <property type="protein sequence ID" value="OTG30313.1"/>
    <property type="molecule type" value="Genomic_DNA"/>
</dbReference>
<dbReference type="Gene3D" id="3.30.200.20">
    <property type="entry name" value="Phosphorylase Kinase, domain 1"/>
    <property type="match status" value="1"/>
</dbReference>
<gene>
    <name evidence="11" type="ORF">HannXRQ_Chr03g0063101</name>
    <name evidence="10" type="ORF">HanXRQr2_Chr03g0090831</name>
</gene>
<keyword evidence="4" id="KW-0547">Nucleotide-binding</keyword>
<evidence type="ECO:0000256" key="2">
    <source>
        <dbReference type="ARBA" id="ARBA00022527"/>
    </source>
</evidence>
<evidence type="ECO:0000256" key="7">
    <source>
        <dbReference type="ARBA" id="ARBA00047899"/>
    </source>
</evidence>
<evidence type="ECO:0000256" key="8">
    <source>
        <dbReference type="ARBA" id="ARBA00048679"/>
    </source>
</evidence>
<reference evidence="11" key="2">
    <citation type="submission" date="2017-02" db="EMBL/GenBank/DDBJ databases">
        <title>Sunflower complete genome.</title>
        <authorList>
            <person name="Langlade N."/>
            <person name="Munos S."/>
        </authorList>
    </citation>
    <scope>NUCLEOTIDE SEQUENCE [LARGE SCALE GENOMIC DNA]</scope>
    <source>
        <tissue evidence="11">Leaves</tissue>
    </source>
</reference>
<sequence>MHGLQHFLFQVPFEHLRIPLNVILLATNNFDEKYLLGSGGYGEVYKAELNDFNIKSSLATKLKSEDGHPKLPNTVAIKRIFHREDSQGKEGFLAELEVLSKCEHRNIVSLLGFCVEGSEMLLVYEHVSNGSLDDYLGSIDKMVNLTWTQRLKICIEIAEGLNYLHTTMEDKKRIIHRDIKSDNILLGENWEAKIADFGLSKIQLNQHDSTINTNHIAGTNVYLDPEYAKTCKLKIVSDIYSFGVVLFEIFSGKLAYDSNFMKENEKGLAPVIRRHFKKGTLKEMLDPEILENAFELGFTGKVGPDHDSLKEFLKIAYPCIAKIQAHRPQTTEVVIKGLKSSLAFQVSQFNIIQFCLPLGL</sequence>
<dbReference type="PANTHER" id="PTHR27003:SF471">
    <property type="entry name" value="VASCULAR ENDOTHELIAL GROWTH FACTOR RECEPTOR 2 (VEGFR2)-RELATED"/>
    <property type="match status" value="1"/>
</dbReference>
<dbReference type="InterPro" id="IPR011009">
    <property type="entry name" value="Kinase-like_dom_sf"/>
</dbReference>
<dbReference type="InterPro" id="IPR000719">
    <property type="entry name" value="Prot_kinase_dom"/>
</dbReference>
<evidence type="ECO:0000256" key="1">
    <source>
        <dbReference type="ARBA" id="ARBA00012513"/>
    </source>
</evidence>
<protein>
    <recommendedName>
        <fullName evidence="1">non-specific serine/threonine protein kinase</fullName>
        <ecNumber evidence="1">2.7.11.1</ecNumber>
    </recommendedName>
</protein>
<feature type="domain" description="Protein kinase" evidence="9">
    <location>
        <begin position="30"/>
        <end position="342"/>
    </location>
</feature>
<evidence type="ECO:0000256" key="3">
    <source>
        <dbReference type="ARBA" id="ARBA00022679"/>
    </source>
</evidence>
<dbReference type="SMART" id="SM00220">
    <property type="entry name" value="S_TKc"/>
    <property type="match status" value="1"/>
</dbReference>
<reference evidence="10" key="3">
    <citation type="submission" date="2020-06" db="EMBL/GenBank/DDBJ databases">
        <title>Helianthus annuus Genome sequencing and assembly Release 2.</title>
        <authorList>
            <person name="Gouzy J."/>
            <person name="Langlade N."/>
            <person name="Munos S."/>
        </authorList>
    </citation>
    <scope>NUCLEOTIDE SEQUENCE</scope>
    <source>
        <tissue evidence="10">Leaves</tissue>
    </source>
</reference>
<dbReference type="InterPro" id="IPR045272">
    <property type="entry name" value="ANXUR1/2-like"/>
</dbReference>
<dbReference type="EC" id="2.7.11.1" evidence="1"/>
<comment type="catalytic activity">
    <reaction evidence="7">
        <text>L-threonyl-[protein] + ATP = O-phospho-L-threonyl-[protein] + ADP + H(+)</text>
        <dbReference type="Rhea" id="RHEA:46608"/>
        <dbReference type="Rhea" id="RHEA-COMP:11060"/>
        <dbReference type="Rhea" id="RHEA-COMP:11605"/>
        <dbReference type="ChEBI" id="CHEBI:15378"/>
        <dbReference type="ChEBI" id="CHEBI:30013"/>
        <dbReference type="ChEBI" id="CHEBI:30616"/>
        <dbReference type="ChEBI" id="CHEBI:61977"/>
        <dbReference type="ChEBI" id="CHEBI:456216"/>
        <dbReference type="EC" id="2.7.11.1"/>
    </reaction>
</comment>
<dbReference type="SUPFAM" id="SSF56112">
    <property type="entry name" value="Protein kinase-like (PK-like)"/>
    <property type="match status" value="1"/>
</dbReference>
<dbReference type="InterPro" id="IPR001245">
    <property type="entry name" value="Ser-Thr/Tyr_kinase_cat_dom"/>
</dbReference>
<evidence type="ECO:0000313" key="10">
    <source>
        <dbReference type="EMBL" id="KAF5812809.1"/>
    </source>
</evidence>
<accession>A0A251V4X5</accession>
<name>A0A251V4X5_HELAN</name>
<dbReference type="Gramene" id="mRNA:HanXRQr2_Chr03g0090831">
    <property type="protein sequence ID" value="CDS:HanXRQr2_Chr03g0090831.1"/>
    <property type="gene ID" value="HanXRQr2_Chr03g0090831"/>
</dbReference>
<dbReference type="PROSITE" id="PS50011">
    <property type="entry name" value="PROTEIN_KINASE_DOM"/>
    <property type="match status" value="1"/>
</dbReference>
<organism evidence="11 12">
    <name type="scientific">Helianthus annuus</name>
    <name type="common">Common sunflower</name>
    <dbReference type="NCBI Taxonomy" id="4232"/>
    <lineage>
        <taxon>Eukaryota</taxon>
        <taxon>Viridiplantae</taxon>
        <taxon>Streptophyta</taxon>
        <taxon>Embryophyta</taxon>
        <taxon>Tracheophyta</taxon>
        <taxon>Spermatophyta</taxon>
        <taxon>Magnoliopsida</taxon>
        <taxon>eudicotyledons</taxon>
        <taxon>Gunneridae</taxon>
        <taxon>Pentapetalae</taxon>
        <taxon>asterids</taxon>
        <taxon>campanulids</taxon>
        <taxon>Asterales</taxon>
        <taxon>Asteraceae</taxon>
        <taxon>Asteroideae</taxon>
        <taxon>Heliantheae alliance</taxon>
        <taxon>Heliantheae</taxon>
        <taxon>Helianthus</taxon>
    </lineage>
</organism>
<keyword evidence="3 10" id="KW-0808">Transferase</keyword>
<keyword evidence="12" id="KW-1185">Reference proteome</keyword>
<dbReference type="Proteomes" id="UP000215914">
    <property type="component" value="Chromosome 3"/>
</dbReference>